<name>A0A0B0EKE3_9BACT</name>
<keyword evidence="2" id="KW-0472">Membrane</keyword>
<feature type="transmembrane region" description="Helical" evidence="2">
    <location>
        <begin position="12"/>
        <end position="33"/>
    </location>
</feature>
<keyword evidence="2" id="KW-1133">Transmembrane helix</keyword>
<evidence type="ECO:0000256" key="2">
    <source>
        <dbReference type="SAM" id="Phobius"/>
    </source>
</evidence>
<keyword evidence="2" id="KW-0812">Transmembrane</keyword>
<dbReference type="AlphaFoldDB" id="A0A0B0EKE3"/>
<keyword evidence="1" id="KW-0175">Coiled coil</keyword>
<feature type="coiled-coil region" evidence="1">
    <location>
        <begin position="34"/>
        <end position="97"/>
    </location>
</feature>
<evidence type="ECO:0000313" key="4">
    <source>
        <dbReference type="Proteomes" id="UP000030652"/>
    </source>
</evidence>
<accession>A0A0B0EKE3</accession>
<dbReference type="eggNOG" id="ENOG50348I6">
    <property type="taxonomic scope" value="Bacteria"/>
</dbReference>
<gene>
    <name evidence="3" type="ORF">SCABRO_00693</name>
</gene>
<evidence type="ECO:0000256" key="1">
    <source>
        <dbReference type="SAM" id="Coils"/>
    </source>
</evidence>
<organism evidence="3 4">
    <name type="scientific">Candidatus Scalindua brodae</name>
    <dbReference type="NCBI Taxonomy" id="237368"/>
    <lineage>
        <taxon>Bacteria</taxon>
        <taxon>Pseudomonadati</taxon>
        <taxon>Planctomycetota</taxon>
        <taxon>Candidatus Brocadiia</taxon>
        <taxon>Candidatus Brocadiales</taxon>
        <taxon>Candidatus Scalinduaceae</taxon>
        <taxon>Candidatus Scalindua</taxon>
    </lineage>
</organism>
<sequence>MDISDIKKNKFWISIGGGLVFVIAFYFCVVSPFQSRKTEEMESLERLLTRLERYETKGHMIRNEKWIKAEEAKLEAIKNIQQEYELFYKERDRHLEKIFESANGEEIKDEALWENRYIQGSNVLLGRIKNRELPLGENALSLKQWKVKIPTWEEILPEQKRFWITEELVKIILKDELKVVYLEGINFEMENAVSTNVYTELYDIIPFTITVSMNAESLLFLMNELLKSKLSFEIKTVNISGELNRFRVTKEAEKSSRFGQPVQKRSSRFPSIVDVVIDAYVLDFKT</sequence>
<dbReference type="EMBL" id="JRYO01000052">
    <property type="protein sequence ID" value="KHE93522.1"/>
    <property type="molecule type" value="Genomic_DNA"/>
</dbReference>
<dbReference type="Proteomes" id="UP000030652">
    <property type="component" value="Unassembled WGS sequence"/>
</dbReference>
<proteinExistence type="predicted"/>
<evidence type="ECO:0000313" key="3">
    <source>
        <dbReference type="EMBL" id="KHE93522.1"/>
    </source>
</evidence>
<protein>
    <submittedName>
        <fullName evidence="3">Putative proetein</fullName>
    </submittedName>
</protein>
<reference evidence="3 4" key="1">
    <citation type="submission" date="2014-10" db="EMBL/GenBank/DDBJ databases">
        <title>Draft genome of anammox bacterium scalindua brodae, obtained using differential coverage binning of sequence data from two enrichment reactors.</title>
        <authorList>
            <person name="Speth D.R."/>
            <person name="Russ L."/>
            <person name="Kartal B."/>
            <person name="Op den Camp H.J."/>
            <person name="Dutilh B.E."/>
            <person name="Jetten M.S."/>
        </authorList>
    </citation>
    <scope>NUCLEOTIDE SEQUENCE [LARGE SCALE GENOMIC DNA]</scope>
    <source>
        <strain evidence="3">RU1</strain>
    </source>
</reference>
<comment type="caution">
    <text evidence="3">The sequence shown here is derived from an EMBL/GenBank/DDBJ whole genome shotgun (WGS) entry which is preliminary data.</text>
</comment>